<evidence type="ECO:0000313" key="10">
    <source>
        <dbReference type="Proteomes" id="UP000036987"/>
    </source>
</evidence>
<feature type="domain" description="Cyclin C-terminal" evidence="8">
    <location>
        <begin position="359"/>
        <end position="479"/>
    </location>
</feature>
<sequence length="488" mass="54732">MTTMYQQQPGAAPQKPGGGAIVGGFPGGKKTGDDKKRVALVNISNQDCVPIGKKITKDKNLPPPAPSSSSDVAQITRPMTRSFRAKLLAQQQHSKKVDPLLAPTVPKPNKQIPTVPKPSKQIPIVSKPSKQIPTVPKPSKQIPIVPKPRKQIPTVPKPKVDEPKPSKQTVPEQKTQRNSKKKVHSLTSVLSARSLEASRSSSPITDIDRNDVNNQLAMVEYVEDIYLYYRQVEKEIKPSSDYMDLQSEITPKMRSILIDWLIEVHIKFELTTEALYLTIFLIDKYISTLSSDPYSSSILRRELQLVGISSMLIASKYEEIWAPEVNDFIIICDNVYSREQILKMEKEILEKIQWNVTVPTHFVFLNRFIKAAAADKETENMVFFLAELGMVHYEMLKYGPSLMAAAAVYAARCTLKKETTGFWDATLREHTGFNESEVIECARLLVVYHTSVKQGGNLTAVFDKYSSPRFNSVALFPAAETSCFLQNH</sequence>
<evidence type="ECO:0000256" key="1">
    <source>
        <dbReference type="ARBA" id="ARBA00006955"/>
    </source>
</evidence>
<protein>
    <submittedName>
        <fullName evidence="9">Cyclin B1</fullName>
    </submittedName>
</protein>
<dbReference type="GO" id="GO:0051301">
    <property type="term" value="P:cell division"/>
    <property type="evidence" value="ECO:0007669"/>
    <property type="project" value="UniProtKB-KW"/>
</dbReference>
<evidence type="ECO:0000259" key="8">
    <source>
        <dbReference type="SMART" id="SM01332"/>
    </source>
</evidence>
<feature type="region of interest" description="Disordered" evidence="6">
    <location>
        <begin position="1"/>
        <end position="33"/>
    </location>
</feature>
<dbReference type="InterPro" id="IPR013763">
    <property type="entry name" value="Cyclin-like_dom"/>
</dbReference>
<dbReference type="Pfam" id="PF02984">
    <property type="entry name" value="Cyclin_C"/>
    <property type="match status" value="1"/>
</dbReference>
<evidence type="ECO:0000256" key="6">
    <source>
        <dbReference type="SAM" id="MobiDB-lite"/>
    </source>
</evidence>
<feature type="region of interest" description="Disordered" evidence="6">
    <location>
        <begin position="53"/>
        <end position="76"/>
    </location>
</feature>
<dbReference type="PIRSF" id="PIRSF001771">
    <property type="entry name" value="Cyclin_A_B_D_E"/>
    <property type="match status" value="1"/>
</dbReference>
<dbReference type="PROSITE" id="PS00292">
    <property type="entry name" value="CYCLINS"/>
    <property type="match status" value="1"/>
</dbReference>
<dbReference type="Proteomes" id="UP000036987">
    <property type="component" value="Unassembled WGS sequence"/>
</dbReference>
<dbReference type="AlphaFoldDB" id="A0A0K9PP81"/>
<evidence type="ECO:0000256" key="2">
    <source>
        <dbReference type="ARBA" id="ARBA00022618"/>
    </source>
</evidence>
<dbReference type="SMART" id="SM00385">
    <property type="entry name" value="CYCLIN"/>
    <property type="match status" value="2"/>
</dbReference>
<proteinExistence type="inferred from homology"/>
<dbReference type="SMART" id="SM01332">
    <property type="entry name" value="Cyclin_C"/>
    <property type="match status" value="1"/>
</dbReference>
<dbReference type="InterPro" id="IPR036915">
    <property type="entry name" value="Cyclin-like_sf"/>
</dbReference>
<dbReference type="InterPro" id="IPR006671">
    <property type="entry name" value="Cyclin_N"/>
</dbReference>
<dbReference type="Gene3D" id="1.10.472.10">
    <property type="entry name" value="Cyclin-like"/>
    <property type="match status" value="2"/>
</dbReference>
<dbReference type="FunFam" id="1.10.472.10:FF:000032">
    <property type="entry name" value="G2/mitotic-specific cyclin-1"/>
    <property type="match status" value="1"/>
</dbReference>
<organism evidence="9 10">
    <name type="scientific">Zostera marina</name>
    <name type="common">Eelgrass</name>
    <dbReference type="NCBI Taxonomy" id="29655"/>
    <lineage>
        <taxon>Eukaryota</taxon>
        <taxon>Viridiplantae</taxon>
        <taxon>Streptophyta</taxon>
        <taxon>Embryophyta</taxon>
        <taxon>Tracheophyta</taxon>
        <taxon>Spermatophyta</taxon>
        <taxon>Magnoliopsida</taxon>
        <taxon>Liliopsida</taxon>
        <taxon>Zosteraceae</taxon>
        <taxon>Zostera</taxon>
    </lineage>
</organism>
<evidence type="ECO:0000256" key="5">
    <source>
        <dbReference type="RuleBase" id="RU000383"/>
    </source>
</evidence>
<feature type="domain" description="Cyclin-like" evidence="7">
    <location>
        <begin position="363"/>
        <end position="447"/>
    </location>
</feature>
<comment type="caution">
    <text evidence="9">The sequence shown here is derived from an EMBL/GenBank/DDBJ whole genome shotgun (WGS) entry which is preliminary data.</text>
</comment>
<dbReference type="GO" id="GO:0000082">
    <property type="term" value="P:G1/S transition of mitotic cell cycle"/>
    <property type="evidence" value="ECO:0000318"/>
    <property type="project" value="GO_Central"/>
</dbReference>
<dbReference type="InterPro" id="IPR039361">
    <property type="entry name" value="Cyclin"/>
</dbReference>
<accession>A0A0K9PP81</accession>
<dbReference type="InterPro" id="IPR048258">
    <property type="entry name" value="Cyclins_cyclin-box"/>
</dbReference>
<dbReference type="Pfam" id="PF00134">
    <property type="entry name" value="Cyclin_N"/>
    <property type="match status" value="1"/>
</dbReference>
<keyword evidence="10" id="KW-1185">Reference proteome</keyword>
<evidence type="ECO:0000313" key="9">
    <source>
        <dbReference type="EMBL" id="KMZ70878.1"/>
    </source>
</evidence>
<feature type="domain" description="Cyclin-like" evidence="7">
    <location>
        <begin position="259"/>
        <end position="350"/>
    </location>
</feature>
<name>A0A0K9PP81_ZOSMR</name>
<dbReference type="InterPro" id="IPR004367">
    <property type="entry name" value="Cyclin_C-dom"/>
</dbReference>
<dbReference type="STRING" id="29655.A0A0K9PP81"/>
<dbReference type="GO" id="GO:0005634">
    <property type="term" value="C:nucleus"/>
    <property type="evidence" value="ECO:0000318"/>
    <property type="project" value="GO_Central"/>
</dbReference>
<dbReference type="EMBL" id="LFYR01000705">
    <property type="protein sequence ID" value="KMZ70878.1"/>
    <property type="molecule type" value="Genomic_DNA"/>
</dbReference>
<evidence type="ECO:0000259" key="7">
    <source>
        <dbReference type="SMART" id="SM00385"/>
    </source>
</evidence>
<dbReference type="GO" id="GO:0010332">
    <property type="term" value="P:response to gamma radiation"/>
    <property type="evidence" value="ECO:0007669"/>
    <property type="project" value="UniProtKB-ARBA"/>
</dbReference>
<keyword evidence="3 5" id="KW-0195">Cyclin</keyword>
<dbReference type="OMA" id="WSTRGIL"/>
<feature type="compositionally biased region" description="Low complexity" evidence="6">
    <location>
        <begin position="1"/>
        <end position="15"/>
    </location>
</feature>
<feature type="compositionally biased region" description="Gly residues" evidence="6">
    <location>
        <begin position="16"/>
        <end position="29"/>
    </location>
</feature>
<dbReference type="GO" id="GO:0005737">
    <property type="term" value="C:cytoplasm"/>
    <property type="evidence" value="ECO:0000318"/>
    <property type="project" value="GO_Central"/>
</dbReference>
<reference evidence="10" key="1">
    <citation type="journal article" date="2016" name="Nature">
        <title>The genome of the seagrass Zostera marina reveals angiosperm adaptation to the sea.</title>
        <authorList>
            <person name="Olsen J.L."/>
            <person name="Rouze P."/>
            <person name="Verhelst B."/>
            <person name="Lin Y.-C."/>
            <person name="Bayer T."/>
            <person name="Collen J."/>
            <person name="Dattolo E."/>
            <person name="De Paoli E."/>
            <person name="Dittami S."/>
            <person name="Maumus F."/>
            <person name="Michel G."/>
            <person name="Kersting A."/>
            <person name="Lauritano C."/>
            <person name="Lohaus R."/>
            <person name="Toepel M."/>
            <person name="Tonon T."/>
            <person name="Vanneste K."/>
            <person name="Amirebrahimi M."/>
            <person name="Brakel J."/>
            <person name="Bostroem C."/>
            <person name="Chovatia M."/>
            <person name="Grimwood J."/>
            <person name="Jenkins J.W."/>
            <person name="Jueterbock A."/>
            <person name="Mraz A."/>
            <person name="Stam W.T."/>
            <person name="Tice H."/>
            <person name="Bornberg-Bauer E."/>
            <person name="Green P.J."/>
            <person name="Pearson G.A."/>
            <person name="Procaccini G."/>
            <person name="Duarte C.M."/>
            <person name="Schmutz J."/>
            <person name="Reusch T.B.H."/>
            <person name="Van de Peer Y."/>
        </authorList>
    </citation>
    <scope>NUCLEOTIDE SEQUENCE [LARGE SCALE GENOMIC DNA]</scope>
    <source>
        <strain evidence="10">cv. Finnish</strain>
    </source>
</reference>
<gene>
    <name evidence="9" type="ORF">ZOSMA_192G00550</name>
</gene>
<keyword evidence="2" id="KW-0132">Cell division</keyword>
<dbReference type="OrthoDB" id="5590282at2759"/>
<dbReference type="InterPro" id="IPR046965">
    <property type="entry name" value="Cyclin_A/B-like"/>
</dbReference>
<dbReference type="GO" id="GO:0016538">
    <property type="term" value="F:cyclin-dependent protein serine/threonine kinase regulator activity"/>
    <property type="evidence" value="ECO:0000318"/>
    <property type="project" value="GO_Central"/>
</dbReference>
<evidence type="ECO:0000256" key="4">
    <source>
        <dbReference type="ARBA" id="ARBA00023306"/>
    </source>
</evidence>
<feature type="region of interest" description="Disordered" evidence="6">
    <location>
        <begin position="88"/>
        <end position="186"/>
    </location>
</feature>
<dbReference type="PANTHER" id="PTHR10177">
    <property type="entry name" value="CYCLINS"/>
    <property type="match status" value="1"/>
</dbReference>
<comment type="similarity">
    <text evidence="1">Belongs to the cyclin family. Cyclin AB subfamily.</text>
</comment>
<evidence type="ECO:0000256" key="3">
    <source>
        <dbReference type="ARBA" id="ARBA00023127"/>
    </source>
</evidence>
<keyword evidence="4" id="KW-0131">Cell cycle</keyword>
<dbReference type="GO" id="GO:0000307">
    <property type="term" value="C:cyclin-dependent protein kinase holoenzyme complex"/>
    <property type="evidence" value="ECO:0000318"/>
    <property type="project" value="GO_Central"/>
</dbReference>
<dbReference type="SUPFAM" id="SSF47954">
    <property type="entry name" value="Cyclin-like"/>
    <property type="match status" value="2"/>
</dbReference>